<dbReference type="FunCoup" id="H3APZ3">
    <property type="interactions" value="1847"/>
</dbReference>
<keyword evidence="3" id="KW-1185">Reference proteome</keyword>
<reference evidence="2" key="2">
    <citation type="submission" date="2025-08" db="UniProtKB">
        <authorList>
            <consortium name="Ensembl"/>
        </authorList>
    </citation>
    <scope>IDENTIFICATION</scope>
</reference>
<dbReference type="PANTHER" id="PTHR20957:SF0">
    <property type="entry name" value="RNA-BINDING PROTEIN 48"/>
    <property type="match status" value="1"/>
</dbReference>
<dbReference type="STRING" id="7897.ENSLACP00000011714"/>
<dbReference type="eggNOG" id="ENOG502QSNB">
    <property type="taxonomic scope" value="Eukaryota"/>
</dbReference>
<protein>
    <submittedName>
        <fullName evidence="2">RNA binding motif protein 48</fullName>
    </submittedName>
</protein>
<dbReference type="Proteomes" id="UP000008672">
    <property type="component" value="Unassembled WGS sequence"/>
</dbReference>
<name>H3APZ3_LATCH</name>
<organism evidence="2 3">
    <name type="scientific">Latimeria chalumnae</name>
    <name type="common">Coelacanth</name>
    <dbReference type="NCBI Taxonomy" id="7897"/>
    <lineage>
        <taxon>Eukaryota</taxon>
        <taxon>Metazoa</taxon>
        <taxon>Chordata</taxon>
        <taxon>Craniata</taxon>
        <taxon>Vertebrata</taxon>
        <taxon>Euteleostomi</taxon>
        <taxon>Coelacanthiformes</taxon>
        <taxon>Coelacanthidae</taxon>
        <taxon>Latimeria</taxon>
    </lineage>
</organism>
<dbReference type="GeneTree" id="ENSGT00390000004541"/>
<dbReference type="PANTHER" id="PTHR20957">
    <property type="entry name" value="RNA-BINDING PROTEIN 48"/>
    <property type="match status" value="1"/>
</dbReference>
<dbReference type="Bgee" id="ENSLACG00000010311">
    <property type="expression patterns" value="Expressed in chordate pharynx and 5 other cell types or tissues"/>
</dbReference>
<accession>H3APZ3</accession>
<evidence type="ECO:0000256" key="1">
    <source>
        <dbReference type="SAM" id="MobiDB-lite"/>
    </source>
</evidence>
<dbReference type="InterPro" id="IPR039599">
    <property type="entry name" value="RBM48"/>
</dbReference>
<dbReference type="HOGENOM" id="CLU_065720_0_0_1"/>
<dbReference type="InParanoid" id="H3APZ3"/>
<dbReference type="EMBL" id="AFYH01132940">
    <property type="status" value="NOT_ANNOTATED_CDS"/>
    <property type="molecule type" value="Genomic_DNA"/>
</dbReference>
<reference evidence="3" key="1">
    <citation type="submission" date="2011-08" db="EMBL/GenBank/DDBJ databases">
        <title>The draft genome of Latimeria chalumnae.</title>
        <authorList>
            <person name="Di Palma F."/>
            <person name="Alfoldi J."/>
            <person name="Johnson J."/>
            <person name="Berlin A."/>
            <person name="Gnerre S."/>
            <person name="Jaffe D."/>
            <person name="MacCallum I."/>
            <person name="Young S."/>
            <person name="Walker B.J."/>
            <person name="Lander E."/>
            <person name="Lindblad-Toh K."/>
        </authorList>
    </citation>
    <scope>NUCLEOTIDE SEQUENCE [LARGE SCALE GENOMIC DNA]</scope>
    <source>
        <strain evidence="3">Wild caught</strain>
    </source>
</reference>
<evidence type="ECO:0000313" key="2">
    <source>
        <dbReference type="Ensembl" id="ENSLACP00000011714.1"/>
    </source>
</evidence>
<dbReference type="GO" id="GO:0005654">
    <property type="term" value="C:nucleoplasm"/>
    <property type="evidence" value="ECO:0007669"/>
    <property type="project" value="TreeGrafter"/>
</dbReference>
<sequence>MAASSCKVPEAYKRHEQGQVCFTRAKYREGRRLRAVKVYTINLESRYLLVQGVPAVGVMKELVELFALYGTIEEYRALDEYPAEKFTEVYLMKFQKLQSASYLKKKKKKTSTEAPSTRTSLEKELGTLTGSPRILRKSDLYILKRGENKDGCGTELQHGEKAAASEKEQFDFPHNRELSGAHHPNEQEWNCYSCFDSLPFLPPPLPPPSNTDSTALRSAEKPMDPLQRSGSGFEILPSKYNGFAGISSSGIYGGNQKILKAPHEKPQATDSAMDHIRFVPRTTQLQERKRRKDQVDLDAFIGTNREDSEIIIGPKLPEIPKVDMGDDSLNVSAKLIRGKLEKASAVSMQKPEERKSDFQTQPAPKQRRRI</sequence>
<dbReference type="EMBL" id="AFYH01132938">
    <property type="status" value="NOT_ANNOTATED_CDS"/>
    <property type="molecule type" value="Genomic_DNA"/>
</dbReference>
<dbReference type="EMBL" id="AFYH01132939">
    <property type="status" value="NOT_ANNOTATED_CDS"/>
    <property type="molecule type" value="Genomic_DNA"/>
</dbReference>
<dbReference type="EMBL" id="AFYH01132937">
    <property type="status" value="NOT_ANNOTATED_CDS"/>
    <property type="molecule type" value="Genomic_DNA"/>
</dbReference>
<proteinExistence type="predicted"/>
<reference evidence="2" key="3">
    <citation type="submission" date="2025-09" db="UniProtKB">
        <authorList>
            <consortium name="Ensembl"/>
        </authorList>
    </citation>
    <scope>IDENTIFICATION</scope>
</reference>
<evidence type="ECO:0000313" key="3">
    <source>
        <dbReference type="Proteomes" id="UP000008672"/>
    </source>
</evidence>
<gene>
    <name evidence="2" type="primary">RBM48</name>
</gene>
<dbReference type="OMA" id="CYAPEFV"/>
<dbReference type="AlphaFoldDB" id="H3APZ3"/>
<feature type="region of interest" description="Disordered" evidence="1">
    <location>
        <begin position="340"/>
        <end position="370"/>
    </location>
</feature>
<dbReference type="Ensembl" id="ENSLACT00000011803.1">
    <property type="protein sequence ID" value="ENSLACP00000011714.1"/>
    <property type="gene ID" value="ENSLACG00000010311.1"/>
</dbReference>
<feature type="region of interest" description="Disordered" evidence="1">
    <location>
        <begin position="203"/>
        <end position="231"/>
    </location>
</feature>